<dbReference type="InterPro" id="IPR025558">
    <property type="entry name" value="DUF4283"/>
</dbReference>
<name>A0A9W3CVP6_RAPSA</name>
<gene>
    <name evidence="3" type="primary">LOC108847201</name>
</gene>
<dbReference type="Pfam" id="PF14111">
    <property type="entry name" value="DUF4283"/>
    <property type="match status" value="1"/>
</dbReference>
<dbReference type="OrthoDB" id="1079894at2759"/>
<evidence type="ECO:0000313" key="3">
    <source>
        <dbReference type="RefSeq" id="XP_056855655.1"/>
    </source>
</evidence>
<feature type="domain" description="DUF4283" evidence="1">
    <location>
        <begin position="2"/>
        <end position="61"/>
    </location>
</feature>
<reference evidence="2" key="1">
    <citation type="journal article" date="2019" name="Database">
        <title>The radish genome database (RadishGD): an integrated information resource for radish genomics.</title>
        <authorList>
            <person name="Yu H.J."/>
            <person name="Baek S."/>
            <person name="Lee Y.J."/>
            <person name="Cho A."/>
            <person name="Mun J.H."/>
        </authorList>
    </citation>
    <scope>NUCLEOTIDE SEQUENCE [LARGE SCALE GENOMIC DNA]</scope>
    <source>
        <strain evidence="2">cv. WK10039</strain>
    </source>
</reference>
<dbReference type="AlphaFoldDB" id="A0A9W3CVP6"/>
<dbReference type="KEGG" id="rsz:108847201"/>
<sequence length="131" mass="15610">MSDLILDMPRKWKLYNRVRGVALSNERFQFIFKYEQDLLDVLSKVHTSSNWSIVLERWTEKPPDDYLQYLRVWVQMRNIPVNHYTPGTIMALGEFAGQVIDVPYDPEKAQVKDYVRVFVKFDVSKPLRRSK</sequence>
<accession>A0A9W3CVP6</accession>
<dbReference type="PANTHER" id="PTHR31286:SF178">
    <property type="entry name" value="DUF4283 DOMAIN-CONTAINING PROTEIN"/>
    <property type="match status" value="1"/>
</dbReference>
<dbReference type="InterPro" id="IPR040256">
    <property type="entry name" value="At4g02000-like"/>
</dbReference>
<dbReference type="PANTHER" id="PTHR31286">
    <property type="entry name" value="GLYCINE-RICH CELL WALL STRUCTURAL PROTEIN 1.8-LIKE"/>
    <property type="match status" value="1"/>
</dbReference>
<evidence type="ECO:0000259" key="1">
    <source>
        <dbReference type="Pfam" id="PF14111"/>
    </source>
</evidence>
<protein>
    <submittedName>
        <fullName evidence="3">Uncharacterized protein LOC108847201</fullName>
    </submittedName>
</protein>
<reference evidence="3" key="2">
    <citation type="submission" date="2025-08" db="UniProtKB">
        <authorList>
            <consortium name="RefSeq"/>
        </authorList>
    </citation>
    <scope>IDENTIFICATION</scope>
    <source>
        <tissue evidence="3">Leaf</tissue>
    </source>
</reference>
<organism evidence="2 3">
    <name type="scientific">Raphanus sativus</name>
    <name type="common">Radish</name>
    <name type="synonym">Raphanus raphanistrum var. sativus</name>
    <dbReference type="NCBI Taxonomy" id="3726"/>
    <lineage>
        <taxon>Eukaryota</taxon>
        <taxon>Viridiplantae</taxon>
        <taxon>Streptophyta</taxon>
        <taxon>Embryophyta</taxon>
        <taxon>Tracheophyta</taxon>
        <taxon>Spermatophyta</taxon>
        <taxon>Magnoliopsida</taxon>
        <taxon>eudicotyledons</taxon>
        <taxon>Gunneridae</taxon>
        <taxon>Pentapetalae</taxon>
        <taxon>rosids</taxon>
        <taxon>malvids</taxon>
        <taxon>Brassicales</taxon>
        <taxon>Brassicaceae</taxon>
        <taxon>Brassiceae</taxon>
        <taxon>Raphanus</taxon>
    </lineage>
</organism>
<proteinExistence type="predicted"/>
<dbReference type="RefSeq" id="XP_056855655.1">
    <property type="nucleotide sequence ID" value="XM_056999675.1"/>
</dbReference>
<dbReference type="GeneID" id="108847201"/>
<evidence type="ECO:0000313" key="2">
    <source>
        <dbReference type="Proteomes" id="UP000504610"/>
    </source>
</evidence>
<keyword evidence="2" id="KW-1185">Reference proteome</keyword>
<dbReference type="Proteomes" id="UP000504610">
    <property type="component" value="Chromosome 1"/>
</dbReference>